<dbReference type="EMBL" id="CAJVCH010371056">
    <property type="protein sequence ID" value="CAG7816467.1"/>
    <property type="molecule type" value="Genomic_DNA"/>
</dbReference>
<dbReference type="OrthoDB" id="6616134at2759"/>
<organism evidence="1 2">
    <name type="scientific">Allacma fusca</name>
    <dbReference type="NCBI Taxonomy" id="39272"/>
    <lineage>
        <taxon>Eukaryota</taxon>
        <taxon>Metazoa</taxon>
        <taxon>Ecdysozoa</taxon>
        <taxon>Arthropoda</taxon>
        <taxon>Hexapoda</taxon>
        <taxon>Collembola</taxon>
        <taxon>Symphypleona</taxon>
        <taxon>Sminthuridae</taxon>
        <taxon>Allacma</taxon>
    </lineage>
</organism>
<name>A0A8J2KNU2_9HEXA</name>
<evidence type="ECO:0000313" key="1">
    <source>
        <dbReference type="EMBL" id="CAG7816467.1"/>
    </source>
</evidence>
<dbReference type="AlphaFoldDB" id="A0A8J2KNU2"/>
<proteinExistence type="predicted"/>
<reference evidence="1" key="1">
    <citation type="submission" date="2021-06" db="EMBL/GenBank/DDBJ databases">
        <authorList>
            <person name="Hodson N. C."/>
            <person name="Mongue J. A."/>
            <person name="Jaron S. K."/>
        </authorList>
    </citation>
    <scope>NUCLEOTIDE SEQUENCE</scope>
</reference>
<protein>
    <submittedName>
        <fullName evidence="1">Uncharacterized protein</fullName>
    </submittedName>
</protein>
<accession>A0A8J2KNU2</accession>
<gene>
    <name evidence="1" type="ORF">AFUS01_LOCUS27085</name>
</gene>
<keyword evidence="2" id="KW-1185">Reference proteome</keyword>
<comment type="caution">
    <text evidence="1">The sequence shown here is derived from an EMBL/GenBank/DDBJ whole genome shotgun (WGS) entry which is preliminary data.</text>
</comment>
<sequence length="87" mass="9999">MGKNNAVIEFPLEKSVELVPKSWLRKNNTKCKTADIIGLLQPRKKLLSLAFQFLDPENPIVNDFNNIPNENFIVKKLILHVLLFPQT</sequence>
<evidence type="ECO:0000313" key="2">
    <source>
        <dbReference type="Proteomes" id="UP000708208"/>
    </source>
</evidence>
<dbReference type="Proteomes" id="UP000708208">
    <property type="component" value="Unassembled WGS sequence"/>
</dbReference>